<evidence type="ECO:0000313" key="6">
    <source>
        <dbReference type="EMBL" id="MFD3955425.1"/>
    </source>
</evidence>
<keyword evidence="1" id="KW-0805">Transcription regulation</keyword>
<dbReference type="RefSeq" id="WP_050513197.1">
    <property type="nucleotide sequence ID" value="NZ_JBEXKQ010000014.1"/>
</dbReference>
<reference evidence="6 7" key="1">
    <citation type="submission" date="2024-09" db="EMBL/GenBank/DDBJ databases">
        <title>The Natural Products Discovery Center: Release of the First 8490 Sequenced Strains for Exploring Actinobacteria Biosynthetic Diversity.</title>
        <authorList>
            <person name="Kalkreuter E."/>
            <person name="Kautsar S.A."/>
            <person name="Yang D."/>
            <person name="Bader C.D."/>
            <person name="Teijaro C.N."/>
            <person name="Fluegel L."/>
            <person name="Davis C.M."/>
            <person name="Simpson J.R."/>
            <person name="Lauterbach L."/>
            <person name="Steele A.D."/>
            <person name="Gui C."/>
            <person name="Meng S."/>
            <person name="Li G."/>
            <person name="Viehrig K."/>
            <person name="Ye F."/>
            <person name="Su P."/>
            <person name="Kiefer A.F."/>
            <person name="Nichols A."/>
            <person name="Cepeda A.J."/>
            <person name="Yan W."/>
            <person name="Fan B."/>
            <person name="Jiang Y."/>
            <person name="Adhikari A."/>
            <person name="Zheng C.-J."/>
            <person name="Schuster L."/>
            <person name="Cowan T.M."/>
            <person name="Smanski M.J."/>
            <person name="Chevrette M.G."/>
            <person name="De Carvalho L.P.S."/>
            <person name="Shen B."/>
        </authorList>
    </citation>
    <scope>NUCLEOTIDE SEQUENCE [LARGE SCALE GENOMIC DNA]</scope>
    <source>
        <strain evidence="6 7">NPDC058584</strain>
    </source>
</reference>
<feature type="domain" description="HTH hxlR-type" evidence="5">
    <location>
        <begin position="16"/>
        <end position="115"/>
    </location>
</feature>
<name>A0ABW6DNL1_9ACTN</name>
<feature type="region of interest" description="Disordered" evidence="4">
    <location>
        <begin position="254"/>
        <end position="279"/>
    </location>
</feature>
<sequence>MPSPTQPPAFCFDSVDPQRIDHAIARIGPKWTTWSTMILAQENRPMRVREISAQLPFVGEQSVSQRLMYMQADGLITRSDVRRRGTYQLSALGESLAPVHRTLSDWSRAHLPLQTMAEAERVEDALGRLNLRHTTGVIQALGTNGPLRFSHIAEEIGVDRPSARHRLLRMQADGLVGRAGSHHGAPYVLTDAGQSLGAVYATIEHWSEPFTALKTSSSPARVAAATRTHTNVPLTGDGARTAAALRRSAAPNDLFSHATQPQPRVSAAVTARSAPGRGR</sequence>
<evidence type="ECO:0000313" key="7">
    <source>
        <dbReference type="Proteomes" id="UP001598300"/>
    </source>
</evidence>
<comment type="caution">
    <text evidence="6">The sequence shown here is derived from an EMBL/GenBank/DDBJ whole genome shotgun (WGS) entry which is preliminary data.</text>
</comment>
<dbReference type="EMBL" id="JBHXPM010000003">
    <property type="protein sequence ID" value="MFD3955425.1"/>
    <property type="molecule type" value="Genomic_DNA"/>
</dbReference>
<gene>
    <name evidence="6" type="ORF">ACFWR3_05000</name>
</gene>
<keyword evidence="7" id="KW-1185">Reference proteome</keyword>
<protein>
    <submittedName>
        <fullName evidence="6">Winged helix-turn-helix transcriptional regulator</fullName>
    </submittedName>
</protein>
<dbReference type="SUPFAM" id="SSF46785">
    <property type="entry name" value="Winged helix' DNA-binding domain"/>
    <property type="match status" value="2"/>
</dbReference>
<accession>A0ABW6DNL1</accession>
<dbReference type="Proteomes" id="UP001598300">
    <property type="component" value="Unassembled WGS sequence"/>
</dbReference>
<dbReference type="InterPro" id="IPR002577">
    <property type="entry name" value="HTH_HxlR"/>
</dbReference>
<evidence type="ECO:0000256" key="2">
    <source>
        <dbReference type="ARBA" id="ARBA00023125"/>
    </source>
</evidence>
<evidence type="ECO:0000256" key="1">
    <source>
        <dbReference type="ARBA" id="ARBA00023015"/>
    </source>
</evidence>
<dbReference type="InterPro" id="IPR036388">
    <property type="entry name" value="WH-like_DNA-bd_sf"/>
</dbReference>
<dbReference type="InterPro" id="IPR036390">
    <property type="entry name" value="WH_DNA-bd_sf"/>
</dbReference>
<keyword evidence="3" id="KW-0804">Transcription</keyword>
<dbReference type="PANTHER" id="PTHR33204:SF37">
    <property type="entry name" value="HTH-TYPE TRANSCRIPTIONAL REGULATOR YODB"/>
    <property type="match status" value="1"/>
</dbReference>
<evidence type="ECO:0000259" key="5">
    <source>
        <dbReference type="PROSITE" id="PS51118"/>
    </source>
</evidence>
<dbReference type="PROSITE" id="PS51118">
    <property type="entry name" value="HTH_HXLR"/>
    <property type="match status" value="2"/>
</dbReference>
<dbReference type="GeneID" id="91291860"/>
<evidence type="ECO:0000256" key="4">
    <source>
        <dbReference type="SAM" id="MobiDB-lite"/>
    </source>
</evidence>
<feature type="domain" description="HTH hxlR-type" evidence="5">
    <location>
        <begin position="119"/>
        <end position="215"/>
    </location>
</feature>
<keyword evidence="2" id="KW-0238">DNA-binding</keyword>
<dbReference type="Pfam" id="PF01638">
    <property type="entry name" value="HxlR"/>
    <property type="match status" value="2"/>
</dbReference>
<organism evidence="6 7">
    <name type="scientific">Streptomyces bacillaris</name>
    <dbReference type="NCBI Taxonomy" id="68179"/>
    <lineage>
        <taxon>Bacteria</taxon>
        <taxon>Bacillati</taxon>
        <taxon>Actinomycetota</taxon>
        <taxon>Actinomycetes</taxon>
        <taxon>Kitasatosporales</taxon>
        <taxon>Streptomycetaceae</taxon>
        <taxon>Streptomyces</taxon>
    </lineage>
</organism>
<dbReference type="PANTHER" id="PTHR33204">
    <property type="entry name" value="TRANSCRIPTIONAL REGULATOR, MARR FAMILY"/>
    <property type="match status" value="1"/>
</dbReference>
<evidence type="ECO:0000256" key="3">
    <source>
        <dbReference type="ARBA" id="ARBA00023163"/>
    </source>
</evidence>
<dbReference type="Gene3D" id="1.10.10.10">
    <property type="entry name" value="Winged helix-like DNA-binding domain superfamily/Winged helix DNA-binding domain"/>
    <property type="match status" value="2"/>
</dbReference>
<proteinExistence type="predicted"/>